<dbReference type="AlphaFoldDB" id="A0A1Q3A0V8"/>
<feature type="compositionally biased region" description="Low complexity" evidence="1">
    <location>
        <begin position="46"/>
        <end position="56"/>
    </location>
</feature>
<proteinExistence type="predicted"/>
<feature type="signal peptide" evidence="2">
    <location>
        <begin position="1"/>
        <end position="23"/>
    </location>
</feature>
<feature type="compositionally biased region" description="Low complexity" evidence="1">
    <location>
        <begin position="88"/>
        <end position="103"/>
    </location>
</feature>
<feature type="chain" id="PRO_5010261048" evidence="2">
    <location>
        <begin position="24"/>
        <end position="132"/>
    </location>
</feature>
<evidence type="ECO:0000313" key="3">
    <source>
        <dbReference type="EMBL" id="GAV49317.1"/>
    </source>
</evidence>
<keyword evidence="2" id="KW-0732">Signal</keyword>
<gene>
    <name evidence="3" type="ORF">ZYGR_0N07240</name>
</gene>
<feature type="compositionally biased region" description="Polar residues" evidence="1">
    <location>
        <begin position="104"/>
        <end position="118"/>
    </location>
</feature>
<comment type="caution">
    <text evidence="3">The sequence shown here is derived from an EMBL/GenBank/DDBJ whole genome shotgun (WGS) entry which is preliminary data.</text>
</comment>
<evidence type="ECO:0000313" key="4">
    <source>
        <dbReference type="Proteomes" id="UP000187013"/>
    </source>
</evidence>
<protein>
    <submittedName>
        <fullName evidence="3">Uncharacterized protein</fullName>
    </submittedName>
</protein>
<sequence length="132" mass="12986">MYFTPNLVLSVLAVFAFDSAVLSAPVNGTAPYSESALYPIQQPTQAAGAGASSGNSIYPGQGSGAGAGAKGAGAGGATQAWRREVQVATPAAPSSAAPSSTRSIVTKSPQYPTTSATAQVPPTGVAAVQYLI</sequence>
<reference evidence="3 4" key="1">
    <citation type="submission" date="2016-08" db="EMBL/GenBank/DDBJ databases">
        <title>Draft genome sequence of allopolyploid Zygosaccharomyces rouxii.</title>
        <authorList>
            <person name="Watanabe J."/>
            <person name="Uehara K."/>
            <person name="Mogi Y."/>
            <person name="Tsukioka Y."/>
        </authorList>
    </citation>
    <scope>NUCLEOTIDE SEQUENCE [LARGE SCALE GENOMIC DNA]</scope>
    <source>
        <strain evidence="3 4">NBRC 110957</strain>
    </source>
</reference>
<dbReference type="Proteomes" id="UP000187013">
    <property type="component" value="Unassembled WGS sequence"/>
</dbReference>
<feature type="compositionally biased region" description="Gly residues" evidence="1">
    <location>
        <begin position="61"/>
        <end position="76"/>
    </location>
</feature>
<feature type="region of interest" description="Disordered" evidence="1">
    <location>
        <begin position="44"/>
        <end position="118"/>
    </location>
</feature>
<name>A0A1Q3A0V8_ZYGRO</name>
<evidence type="ECO:0000256" key="2">
    <source>
        <dbReference type="SAM" id="SignalP"/>
    </source>
</evidence>
<organism evidence="3 4">
    <name type="scientific">Zygosaccharomyces rouxii</name>
    <dbReference type="NCBI Taxonomy" id="4956"/>
    <lineage>
        <taxon>Eukaryota</taxon>
        <taxon>Fungi</taxon>
        <taxon>Dikarya</taxon>
        <taxon>Ascomycota</taxon>
        <taxon>Saccharomycotina</taxon>
        <taxon>Saccharomycetes</taxon>
        <taxon>Saccharomycetales</taxon>
        <taxon>Saccharomycetaceae</taxon>
        <taxon>Zygosaccharomyces</taxon>
    </lineage>
</organism>
<accession>A0A1Q3A0V8</accession>
<dbReference type="EMBL" id="BDGX01000014">
    <property type="protein sequence ID" value="GAV49317.1"/>
    <property type="molecule type" value="Genomic_DNA"/>
</dbReference>
<evidence type="ECO:0000256" key="1">
    <source>
        <dbReference type="SAM" id="MobiDB-lite"/>
    </source>
</evidence>
<dbReference type="OrthoDB" id="10648464at2759"/>